<keyword evidence="4" id="KW-0479">Metal-binding</keyword>
<evidence type="ECO:0000313" key="10">
    <source>
        <dbReference type="Proteomes" id="UP000184275"/>
    </source>
</evidence>
<dbReference type="PANTHER" id="PTHR33653:SF1">
    <property type="entry name" value="RIBONUCLEASE VAPC2"/>
    <property type="match status" value="1"/>
</dbReference>
<dbReference type="InterPro" id="IPR002716">
    <property type="entry name" value="PIN_dom"/>
</dbReference>
<sequence length="142" mass="15897">MDKRFLLDSNLISELSKPQPNANVLTNIQRFEPLCAISAITLQEALFGVELLPDGSRKNRLKEYVEIVKQKFDVIPYDATAAAYYAEVVAKCNKAGQPRPICDSQIAATALANDLILVTRNTKDFEPIAKITPLKLENWFET</sequence>
<comment type="similarity">
    <text evidence="7">Belongs to the PINc/VapC protein family.</text>
</comment>
<dbReference type="PANTHER" id="PTHR33653">
    <property type="entry name" value="RIBONUCLEASE VAPC2"/>
    <property type="match status" value="1"/>
</dbReference>
<dbReference type="SUPFAM" id="SSF88723">
    <property type="entry name" value="PIN domain-like"/>
    <property type="match status" value="1"/>
</dbReference>
<keyword evidence="10" id="KW-1185">Reference proteome</keyword>
<evidence type="ECO:0000256" key="2">
    <source>
        <dbReference type="ARBA" id="ARBA00022649"/>
    </source>
</evidence>
<dbReference type="InterPro" id="IPR050556">
    <property type="entry name" value="Type_II_TA_system_RNase"/>
</dbReference>
<keyword evidence="9" id="KW-0255">Endonuclease</keyword>
<organism evidence="9 10">
    <name type="scientific">Fibrobacter intestinalis</name>
    <dbReference type="NCBI Taxonomy" id="28122"/>
    <lineage>
        <taxon>Bacteria</taxon>
        <taxon>Pseudomonadati</taxon>
        <taxon>Fibrobacterota</taxon>
        <taxon>Fibrobacteria</taxon>
        <taxon>Fibrobacterales</taxon>
        <taxon>Fibrobacteraceae</taxon>
        <taxon>Fibrobacter</taxon>
    </lineage>
</organism>
<dbReference type="AlphaFoldDB" id="A0A1M6ZRT1"/>
<dbReference type="GO" id="GO:0016787">
    <property type="term" value="F:hydrolase activity"/>
    <property type="evidence" value="ECO:0007669"/>
    <property type="project" value="UniProtKB-KW"/>
</dbReference>
<dbReference type="Proteomes" id="UP000184275">
    <property type="component" value="Unassembled WGS sequence"/>
</dbReference>
<dbReference type="GO" id="GO:0004519">
    <property type="term" value="F:endonuclease activity"/>
    <property type="evidence" value="ECO:0007669"/>
    <property type="project" value="UniProtKB-KW"/>
</dbReference>
<evidence type="ECO:0000313" key="9">
    <source>
        <dbReference type="EMBL" id="SHL33023.1"/>
    </source>
</evidence>
<name>A0A1M6ZRT1_9BACT</name>
<dbReference type="Gene3D" id="3.40.50.1010">
    <property type="entry name" value="5'-nuclease"/>
    <property type="match status" value="1"/>
</dbReference>
<evidence type="ECO:0000256" key="5">
    <source>
        <dbReference type="ARBA" id="ARBA00022801"/>
    </source>
</evidence>
<dbReference type="RefSeq" id="WP_073306444.1">
    <property type="nucleotide sequence ID" value="NZ_FRAW01000070.1"/>
</dbReference>
<evidence type="ECO:0000256" key="3">
    <source>
        <dbReference type="ARBA" id="ARBA00022722"/>
    </source>
</evidence>
<dbReference type="Pfam" id="PF01850">
    <property type="entry name" value="PIN"/>
    <property type="match status" value="1"/>
</dbReference>
<evidence type="ECO:0000256" key="7">
    <source>
        <dbReference type="ARBA" id="ARBA00038093"/>
    </source>
</evidence>
<evidence type="ECO:0000256" key="4">
    <source>
        <dbReference type="ARBA" id="ARBA00022723"/>
    </source>
</evidence>
<keyword evidence="2" id="KW-1277">Toxin-antitoxin system</keyword>
<keyword evidence="3" id="KW-0540">Nuclease</keyword>
<accession>A0A1M6ZRT1</accession>
<evidence type="ECO:0000256" key="1">
    <source>
        <dbReference type="ARBA" id="ARBA00001946"/>
    </source>
</evidence>
<comment type="cofactor">
    <cofactor evidence="1">
        <name>Mg(2+)</name>
        <dbReference type="ChEBI" id="CHEBI:18420"/>
    </cofactor>
</comment>
<evidence type="ECO:0000256" key="6">
    <source>
        <dbReference type="ARBA" id="ARBA00022842"/>
    </source>
</evidence>
<protein>
    <submittedName>
        <fullName evidence="9">tRNA(fMet)-specific endonuclease VapC</fullName>
    </submittedName>
</protein>
<dbReference type="EMBL" id="FRAW01000070">
    <property type="protein sequence ID" value="SHL33023.1"/>
    <property type="molecule type" value="Genomic_DNA"/>
</dbReference>
<dbReference type="GO" id="GO:0046872">
    <property type="term" value="F:metal ion binding"/>
    <property type="evidence" value="ECO:0007669"/>
    <property type="project" value="UniProtKB-KW"/>
</dbReference>
<keyword evidence="5" id="KW-0378">Hydrolase</keyword>
<feature type="domain" description="PIN" evidence="8">
    <location>
        <begin position="6"/>
        <end position="129"/>
    </location>
</feature>
<reference evidence="10" key="1">
    <citation type="submission" date="2016-11" db="EMBL/GenBank/DDBJ databases">
        <authorList>
            <person name="Varghese N."/>
            <person name="Submissions S."/>
        </authorList>
    </citation>
    <scope>NUCLEOTIDE SEQUENCE [LARGE SCALE GENOMIC DNA]</scope>
    <source>
        <strain evidence="10">UWOS</strain>
    </source>
</reference>
<keyword evidence="6" id="KW-0460">Magnesium</keyword>
<gene>
    <name evidence="9" type="ORF">SAMN05720469_1702</name>
</gene>
<proteinExistence type="inferred from homology"/>
<dbReference type="InterPro" id="IPR029060">
    <property type="entry name" value="PIN-like_dom_sf"/>
</dbReference>
<evidence type="ECO:0000259" key="8">
    <source>
        <dbReference type="Pfam" id="PF01850"/>
    </source>
</evidence>